<feature type="repeat" description="WD" evidence="7">
    <location>
        <begin position="397"/>
        <end position="430"/>
    </location>
</feature>
<dbReference type="Gene3D" id="1.25.40.190">
    <property type="entry name" value="Actin-related protein 2/3 complex subunit 5"/>
    <property type="match status" value="1"/>
</dbReference>
<dbReference type="SUPFAM" id="SSF50978">
    <property type="entry name" value="WD40 repeat-like"/>
    <property type="match status" value="1"/>
</dbReference>
<evidence type="ECO:0000256" key="6">
    <source>
        <dbReference type="ARBA" id="ARBA00060329"/>
    </source>
</evidence>
<proteinExistence type="inferred from homology"/>
<evidence type="ECO:0000256" key="2">
    <source>
        <dbReference type="ARBA" id="ARBA00006084"/>
    </source>
</evidence>
<dbReference type="EMBL" id="SGPM01000161">
    <property type="protein sequence ID" value="THH28723.1"/>
    <property type="molecule type" value="Genomic_DNA"/>
</dbReference>
<dbReference type="Pfam" id="PF00400">
    <property type="entry name" value="WD40"/>
    <property type="match status" value="1"/>
</dbReference>
<evidence type="ECO:0000256" key="8">
    <source>
        <dbReference type="RuleBase" id="RU004301"/>
    </source>
</evidence>
<dbReference type="SMART" id="SM00320">
    <property type="entry name" value="WD40"/>
    <property type="match status" value="3"/>
</dbReference>
<dbReference type="Pfam" id="PF04699">
    <property type="entry name" value="P16-Arc"/>
    <property type="match status" value="1"/>
</dbReference>
<dbReference type="Pfam" id="PF12937">
    <property type="entry name" value="F-box-like"/>
    <property type="match status" value="1"/>
</dbReference>
<organism evidence="10 11">
    <name type="scientific">Antrodiella citrinella</name>
    <dbReference type="NCBI Taxonomy" id="2447956"/>
    <lineage>
        <taxon>Eukaryota</taxon>
        <taxon>Fungi</taxon>
        <taxon>Dikarya</taxon>
        <taxon>Basidiomycota</taxon>
        <taxon>Agaricomycotina</taxon>
        <taxon>Agaricomycetes</taxon>
        <taxon>Polyporales</taxon>
        <taxon>Steccherinaceae</taxon>
        <taxon>Antrodiella</taxon>
    </lineage>
</organism>
<keyword evidence="7" id="KW-0853">WD repeat</keyword>
<comment type="function">
    <text evidence="6">Functions as a component of the Arp2/3 complex which is involved in regulation of actin polymerization and together with an activating nucleation-promoting factor (NPF) mediates the formation of branched actin networks.</text>
</comment>
<dbReference type="InterPro" id="IPR015943">
    <property type="entry name" value="WD40/YVTN_repeat-like_dom_sf"/>
</dbReference>
<dbReference type="PROSITE" id="PS50082">
    <property type="entry name" value="WD_REPEATS_2"/>
    <property type="match status" value="1"/>
</dbReference>
<evidence type="ECO:0000256" key="5">
    <source>
        <dbReference type="ARBA" id="ARBA00040214"/>
    </source>
</evidence>
<comment type="function">
    <text evidence="8">Functions as component of the Arp2/3 complex which is involved in regulation of actin polymerization and together with an activating nucleation-promoting factor (NPF) mediates the formation of branched actin networks. Arp2/3 complex plays a critical role in the control of cell morphogenesis via the modulation of cell polarity development.</text>
</comment>
<comment type="similarity">
    <text evidence="2 8">Belongs to the ARPC5 family.</text>
</comment>
<evidence type="ECO:0000313" key="11">
    <source>
        <dbReference type="Proteomes" id="UP000308730"/>
    </source>
</evidence>
<dbReference type="GO" id="GO:0034314">
    <property type="term" value="P:Arp2/3 complex-mediated actin nucleation"/>
    <property type="evidence" value="ECO:0007669"/>
    <property type="project" value="InterPro"/>
</dbReference>
<dbReference type="InterPro" id="IPR001680">
    <property type="entry name" value="WD40_rpt"/>
</dbReference>
<evidence type="ECO:0000313" key="10">
    <source>
        <dbReference type="EMBL" id="THH28723.1"/>
    </source>
</evidence>
<dbReference type="InterPro" id="IPR006789">
    <property type="entry name" value="ARPC5"/>
</dbReference>
<dbReference type="InterPro" id="IPR001810">
    <property type="entry name" value="F-box_dom"/>
</dbReference>
<accession>A0A4V3XIC6</accession>
<dbReference type="FunFam" id="1.25.40.190:FF:000003">
    <property type="entry name" value="Actin-related protein 2/3 complex subunit 5"/>
    <property type="match status" value="1"/>
</dbReference>
<gene>
    <name evidence="10" type="ORF">EUX98_g5461</name>
</gene>
<dbReference type="GO" id="GO:0005885">
    <property type="term" value="C:Arp2/3 protein complex"/>
    <property type="evidence" value="ECO:0007669"/>
    <property type="project" value="InterPro"/>
</dbReference>
<protein>
    <recommendedName>
        <fullName evidence="5 8">Actin-related protein 2/3 complex subunit 5</fullName>
    </recommendedName>
</protein>
<evidence type="ECO:0000256" key="7">
    <source>
        <dbReference type="PROSITE-ProRule" id="PRU00221"/>
    </source>
</evidence>
<dbReference type="GO" id="GO:0044396">
    <property type="term" value="P:actin cortical patch organization"/>
    <property type="evidence" value="ECO:0007669"/>
    <property type="project" value="UniProtKB-ARBA"/>
</dbReference>
<name>A0A4V3XIC6_9APHY</name>
<evidence type="ECO:0000259" key="9">
    <source>
        <dbReference type="PROSITE" id="PS50181"/>
    </source>
</evidence>
<comment type="caution">
    <text evidence="10">The sequence shown here is derived from an EMBL/GenBank/DDBJ whole genome shotgun (WGS) entry which is preliminary data.</text>
</comment>
<keyword evidence="4 8" id="KW-0206">Cytoskeleton</keyword>
<dbReference type="SMART" id="SM00256">
    <property type="entry name" value="FBOX"/>
    <property type="match status" value="1"/>
</dbReference>
<feature type="domain" description="F-box" evidence="9">
    <location>
        <begin position="174"/>
        <end position="220"/>
    </location>
</feature>
<dbReference type="Gene3D" id="2.130.10.10">
    <property type="entry name" value="YVTN repeat-like/Quinoprotein amine dehydrogenase"/>
    <property type="match status" value="1"/>
</dbReference>
<dbReference type="Gene3D" id="1.20.1280.50">
    <property type="match status" value="1"/>
</dbReference>
<dbReference type="GO" id="GO:0030833">
    <property type="term" value="P:regulation of actin filament polymerization"/>
    <property type="evidence" value="ECO:0007669"/>
    <property type="project" value="InterPro"/>
</dbReference>
<dbReference type="InterPro" id="IPR036322">
    <property type="entry name" value="WD40_repeat_dom_sf"/>
</dbReference>
<dbReference type="SUPFAM" id="SSF81383">
    <property type="entry name" value="F-box domain"/>
    <property type="match status" value="1"/>
</dbReference>
<keyword evidence="3" id="KW-0963">Cytoplasm</keyword>
<dbReference type="SUPFAM" id="SSF69103">
    <property type="entry name" value="Arp2/3 complex 16 kDa subunit ARPC5"/>
    <property type="match status" value="1"/>
</dbReference>
<keyword evidence="11" id="KW-1185">Reference proteome</keyword>
<comment type="subcellular location">
    <subcellularLocation>
        <location evidence="1">Cytoplasm</location>
        <location evidence="1">Cytoskeleton</location>
    </subcellularLocation>
</comment>
<dbReference type="InterPro" id="IPR036743">
    <property type="entry name" value="ARPC5_sf"/>
</dbReference>
<evidence type="ECO:0000256" key="3">
    <source>
        <dbReference type="ARBA" id="ARBA00022490"/>
    </source>
</evidence>
<dbReference type="PROSITE" id="PS50181">
    <property type="entry name" value="FBOX"/>
    <property type="match status" value="1"/>
</dbReference>
<dbReference type="AlphaFoldDB" id="A0A4V3XIC6"/>
<sequence>MDAFRKIDIDQYEEDVLLEEELYEADPRDPATILADTKQKGGAVRGSLSKGDVASALGLVLENPPYGPNVDEAKVRISLPFVKSYSNIAQNLNLQTLVSILNSTKSTEIPAIVRALSPDAQDNLMKYLYKGMALPGWGDVSGSILLTWHEKQLVQHGIANYQLTHSLRELRPTDSSLLGIPSESLTHITSFLSPPSLLSLSRTNKQLHDHIDDDNTWRRAYFCQFLGISPEDDLLSRGGDGGESRMHMVRRTETTWKREFVSRRYERSRSAAVAHHPVDSAVADTMHLMPSNLAAPTVPPGLLVTSLQYGVVSRSYPVTGKILRGYFDAAGTLNGMGVGNPNAEFSPDVSKCAITADGGTAKILWGLRNGAVAVTVAAKALDSARVIGGKWTKCIAEQQHVGSVQDAIWAGGSSYYCVTGGADGRVKLWDGKKVTCLWTSERHDFRDPCVRVGINLAHSVIASVMHSGQIFVWTGFEQVFASENPAEDQELSIHEYKMSAPPRAVALPTQGEDAPAREVTALHLHCPSSGIISVITVYRNDTHFYRATVDVRTKSIARASYGDGNTGAIGALEPVFGPADTSFVVVGDQLGCVTVYSWSDVCPDTPAPPIHKFEAHGNGAVSALKWTPTVLVTGSSLGSAEVWDSLDFTHLRSFPSVGFRASERLWDAVSRIIVDKDLVVLSVGTKVSAWLGGPVAGSERKGKHLRMPAKAKSSVAKWQRQVELHKDIADSRRELEDEKTYTRRAYGHSWIIFSLLTEEGQSPFVSTRHAVLVERKGAGVPTFPARADGSRAEHQPDQQGELTVWIVEQRIGKRYGTVPIDGIHPDLRHAYTSLRLWQPRVRTQRMGQFSAYVQIGRTVATFCIDQCFLKLPSCCGRRSLFA</sequence>
<dbReference type="InterPro" id="IPR036047">
    <property type="entry name" value="F-box-like_dom_sf"/>
</dbReference>
<evidence type="ECO:0000256" key="4">
    <source>
        <dbReference type="ARBA" id="ARBA00023212"/>
    </source>
</evidence>
<dbReference type="PANTHER" id="PTHR12644">
    <property type="entry name" value="ARP2/3 COMPLEX 16 KD SUBUNIT P16-ARC"/>
    <property type="match status" value="1"/>
</dbReference>
<dbReference type="Proteomes" id="UP000308730">
    <property type="component" value="Unassembled WGS sequence"/>
</dbReference>
<dbReference type="OrthoDB" id="429520at2759"/>
<evidence type="ECO:0000256" key="1">
    <source>
        <dbReference type="ARBA" id="ARBA00004245"/>
    </source>
</evidence>
<reference evidence="10 11" key="1">
    <citation type="submission" date="2019-02" db="EMBL/GenBank/DDBJ databases">
        <title>Genome sequencing of the rare red list fungi Antrodiella citrinella (Flaviporus citrinellus).</title>
        <authorList>
            <person name="Buettner E."/>
            <person name="Kellner H."/>
        </authorList>
    </citation>
    <scope>NUCLEOTIDE SEQUENCE [LARGE SCALE GENOMIC DNA]</scope>
    <source>
        <strain evidence="10 11">DSM 108506</strain>
    </source>
</reference>